<comment type="caution">
    <text evidence="2">The sequence shown here is derived from an EMBL/GenBank/DDBJ whole genome shotgun (WGS) entry which is preliminary data.</text>
</comment>
<evidence type="ECO:0000256" key="1">
    <source>
        <dbReference type="SAM" id="MobiDB-lite"/>
    </source>
</evidence>
<evidence type="ECO:0000313" key="3">
    <source>
        <dbReference type="Proteomes" id="UP000092021"/>
    </source>
</evidence>
<gene>
    <name evidence="2" type="ORF">A5N15_11320</name>
</gene>
<name>A0A657ITG3_9MICC</name>
<organism evidence="2 3">
    <name type="scientific">Rothia kristinae</name>
    <dbReference type="NCBI Taxonomy" id="37923"/>
    <lineage>
        <taxon>Bacteria</taxon>
        <taxon>Bacillati</taxon>
        <taxon>Actinomycetota</taxon>
        <taxon>Actinomycetes</taxon>
        <taxon>Micrococcales</taxon>
        <taxon>Micrococcaceae</taxon>
        <taxon>Rothia</taxon>
    </lineage>
</organism>
<dbReference type="Proteomes" id="UP000092021">
    <property type="component" value="Unassembled WGS sequence"/>
</dbReference>
<evidence type="ECO:0000313" key="2">
    <source>
        <dbReference type="EMBL" id="OAX54119.1"/>
    </source>
</evidence>
<dbReference type="EMBL" id="LWGZ01001014">
    <property type="protein sequence ID" value="OAX54119.1"/>
    <property type="molecule type" value="Genomic_DNA"/>
</dbReference>
<reference evidence="2 3" key="1">
    <citation type="submission" date="2016-04" db="EMBL/GenBank/DDBJ databases">
        <title>Identification of putative biosynthetic pathways for the production of bioactive secondary metabolites by the marine actinomycete Kocuria kristinae RUTW2-3.</title>
        <authorList>
            <person name="Waterworth S.C."/>
            <person name="Walmsley T.A."/>
            <person name="Matongo T."/>
            <person name="Davies-Coleman M.T."/>
            <person name="Dorrington R.A."/>
        </authorList>
    </citation>
    <scope>NUCLEOTIDE SEQUENCE [LARGE SCALE GENOMIC DNA]</scope>
    <source>
        <strain evidence="2 3">RUTW4-5</strain>
    </source>
</reference>
<protein>
    <submittedName>
        <fullName evidence="2">Uncharacterized protein</fullName>
    </submittedName>
</protein>
<sequence length="89" mass="9855">MSGSRCTRKTGWNRASEPPWFPATSAVTEETRKGMSSVTIIRVQPRPVRTTCTEASCGRRCSARSRCRRARSSSSSRVLSARSSAVECW</sequence>
<dbReference type="AlphaFoldDB" id="A0A657ITG3"/>
<feature type="region of interest" description="Disordered" evidence="1">
    <location>
        <begin position="1"/>
        <end position="21"/>
    </location>
</feature>
<proteinExistence type="predicted"/>
<accession>A0A657ITG3</accession>